<proteinExistence type="predicted"/>
<dbReference type="PROSITE" id="PS50146">
    <property type="entry name" value="DAGK"/>
    <property type="match status" value="1"/>
</dbReference>
<evidence type="ECO:0000313" key="2">
    <source>
        <dbReference type="EMBL" id="KAJ8306454.1"/>
    </source>
</evidence>
<comment type="caution">
    <text evidence="2">The sequence shown here is derived from an EMBL/GenBank/DDBJ whole genome shotgun (WGS) entry which is preliminary data.</text>
</comment>
<dbReference type="Gene3D" id="3.40.50.10330">
    <property type="entry name" value="Probable inorganic polyphosphate/atp-NAD kinase, domain 1"/>
    <property type="match status" value="1"/>
</dbReference>
<dbReference type="EMBL" id="JARBDR010000813">
    <property type="protein sequence ID" value="KAJ8306454.1"/>
    <property type="molecule type" value="Genomic_DNA"/>
</dbReference>
<reference evidence="2 3" key="1">
    <citation type="submission" date="2022-12" db="EMBL/GenBank/DDBJ databases">
        <title>Chromosome-level genome of Tegillarca granosa.</title>
        <authorList>
            <person name="Kim J."/>
        </authorList>
    </citation>
    <scope>NUCLEOTIDE SEQUENCE [LARGE SCALE GENOMIC DNA]</scope>
    <source>
        <strain evidence="2">Teg-2019</strain>
        <tissue evidence="2">Adductor muscle</tissue>
    </source>
</reference>
<feature type="domain" description="DAGKc" evidence="1">
    <location>
        <begin position="123"/>
        <end position="273"/>
    </location>
</feature>
<dbReference type="InterPro" id="IPR016064">
    <property type="entry name" value="NAD/diacylglycerol_kinase_sf"/>
</dbReference>
<keyword evidence="3" id="KW-1185">Reference proteome</keyword>
<dbReference type="PANTHER" id="PTHR12358">
    <property type="entry name" value="SPHINGOSINE KINASE"/>
    <property type="match status" value="1"/>
</dbReference>
<name>A0ABQ9EMG5_TEGGR</name>
<sequence>MNSKTMPPARERFSTYINSKASGRIFNINLMLTIYISSAKNHLEFVKFTIYRPNNLVYLKDVIAVHEERGKLLGRNHSNEVAVHYITYPKERILRRNSVTFQVSKSVCEHFMKAIIDHTADKCRPKRLLVLINPASGRKKGVKIFRDKMAPLFRLCQIETDVIVVTQRINAETVLQSYNLNSIDGIVTVGGDGLCCDCVNGLLRRFQKDQEIDFNNSQNALQQPSLPIGLIPAGSGNLLVKFLHGTKDLETALLKIISGKTVTTNVAGVYANGKLVIYSALILGFGLCGRMVRDCEKTRWLGPSKI</sequence>
<dbReference type="PANTHER" id="PTHR12358:SF111">
    <property type="entry name" value="CERAMIDE KINASE, ISOFORM A"/>
    <property type="match status" value="1"/>
</dbReference>
<evidence type="ECO:0000313" key="3">
    <source>
        <dbReference type="Proteomes" id="UP001217089"/>
    </source>
</evidence>
<dbReference type="Pfam" id="PF00781">
    <property type="entry name" value="DAGK_cat"/>
    <property type="match status" value="1"/>
</dbReference>
<gene>
    <name evidence="2" type="ORF">KUTeg_016999</name>
</gene>
<dbReference type="InterPro" id="IPR017438">
    <property type="entry name" value="ATP-NAD_kinase_N"/>
</dbReference>
<organism evidence="2 3">
    <name type="scientific">Tegillarca granosa</name>
    <name type="common">Malaysian cockle</name>
    <name type="synonym">Anadara granosa</name>
    <dbReference type="NCBI Taxonomy" id="220873"/>
    <lineage>
        <taxon>Eukaryota</taxon>
        <taxon>Metazoa</taxon>
        <taxon>Spiralia</taxon>
        <taxon>Lophotrochozoa</taxon>
        <taxon>Mollusca</taxon>
        <taxon>Bivalvia</taxon>
        <taxon>Autobranchia</taxon>
        <taxon>Pteriomorphia</taxon>
        <taxon>Arcoida</taxon>
        <taxon>Arcoidea</taxon>
        <taxon>Arcidae</taxon>
        <taxon>Tegillarca</taxon>
    </lineage>
</organism>
<dbReference type="SUPFAM" id="SSF111331">
    <property type="entry name" value="NAD kinase/diacylglycerol kinase-like"/>
    <property type="match status" value="1"/>
</dbReference>
<dbReference type="SMART" id="SM00046">
    <property type="entry name" value="DAGKc"/>
    <property type="match status" value="1"/>
</dbReference>
<protein>
    <recommendedName>
        <fullName evidence="1">DAGKc domain-containing protein</fullName>
    </recommendedName>
</protein>
<evidence type="ECO:0000259" key="1">
    <source>
        <dbReference type="PROSITE" id="PS50146"/>
    </source>
</evidence>
<dbReference type="Proteomes" id="UP001217089">
    <property type="component" value="Unassembled WGS sequence"/>
</dbReference>
<accession>A0ABQ9EMG5</accession>
<dbReference type="InterPro" id="IPR001206">
    <property type="entry name" value="Diacylglycerol_kinase_cat_dom"/>
</dbReference>
<dbReference type="InterPro" id="IPR050187">
    <property type="entry name" value="Lipid_Phosphate_FormReg"/>
</dbReference>